<dbReference type="GO" id="GO:0006869">
    <property type="term" value="P:lipid transport"/>
    <property type="evidence" value="ECO:0007669"/>
    <property type="project" value="InterPro"/>
</dbReference>
<protein>
    <submittedName>
        <fullName evidence="3">Apolipoprotein L6</fullName>
    </submittedName>
</protein>
<dbReference type="InterPro" id="IPR008405">
    <property type="entry name" value="ApoL"/>
</dbReference>
<organism evidence="3 4">
    <name type="scientific">Oryzias melastigma</name>
    <name type="common">Marine medaka</name>
    <dbReference type="NCBI Taxonomy" id="30732"/>
    <lineage>
        <taxon>Eukaryota</taxon>
        <taxon>Metazoa</taxon>
        <taxon>Chordata</taxon>
        <taxon>Craniata</taxon>
        <taxon>Vertebrata</taxon>
        <taxon>Euteleostomi</taxon>
        <taxon>Actinopterygii</taxon>
        <taxon>Neopterygii</taxon>
        <taxon>Teleostei</taxon>
        <taxon>Neoteleostei</taxon>
        <taxon>Acanthomorphata</taxon>
        <taxon>Ovalentaria</taxon>
        <taxon>Atherinomorphae</taxon>
        <taxon>Beloniformes</taxon>
        <taxon>Adrianichthyidae</taxon>
        <taxon>Oryziinae</taxon>
        <taxon>Oryzias</taxon>
    </lineage>
</organism>
<dbReference type="AlphaFoldDB" id="A0A834FM42"/>
<dbReference type="Pfam" id="PF05461">
    <property type="entry name" value="ApoL"/>
    <property type="match status" value="1"/>
</dbReference>
<accession>A0A834FM42</accession>
<evidence type="ECO:0000256" key="2">
    <source>
        <dbReference type="SAM" id="Phobius"/>
    </source>
</evidence>
<feature type="transmembrane region" description="Helical" evidence="2">
    <location>
        <begin position="56"/>
        <end position="76"/>
    </location>
</feature>
<keyword evidence="2" id="KW-0472">Membrane</keyword>
<sequence length="84" mass="9156">MKPNYPTVFQLRNISSFNIYNDFPKLKSELNRFLTSLEAVADKLHKLYKGSKISSVAGNSVGVVSGVLSILGLALIPMTHNSSS</sequence>
<keyword evidence="2" id="KW-1133">Transmembrane helix</keyword>
<dbReference type="EMBL" id="WKFB01000081">
    <property type="protein sequence ID" value="KAF6736756.1"/>
    <property type="molecule type" value="Genomic_DNA"/>
</dbReference>
<evidence type="ECO:0000256" key="1">
    <source>
        <dbReference type="ARBA" id="ARBA00010090"/>
    </source>
</evidence>
<comment type="caution">
    <text evidence="3">The sequence shown here is derived from an EMBL/GenBank/DDBJ whole genome shotgun (WGS) entry which is preliminary data.</text>
</comment>
<gene>
    <name evidence="3" type="ORF">FQA47_017499</name>
</gene>
<evidence type="ECO:0000313" key="4">
    <source>
        <dbReference type="Proteomes" id="UP000646548"/>
    </source>
</evidence>
<keyword evidence="2" id="KW-0812">Transmembrane</keyword>
<dbReference type="GO" id="GO:0016020">
    <property type="term" value="C:membrane"/>
    <property type="evidence" value="ECO:0007669"/>
    <property type="project" value="TreeGrafter"/>
</dbReference>
<dbReference type="Proteomes" id="UP000646548">
    <property type="component" value="Unassembled WGS sequence"/>
</dbReference>
<keyword evidence="3" id="KW-0449">Lipoprotein</keyword>
<dbReference type="PANTHER" id="PTHR14096">
    <property type="entry name" value="APOLIPOPROTEIN L"/>
    <property type="match status" value="1"/>
</dbReference>
<dbReference type="GO" id="GO:0008289">
    <property type="term" value="F:lipid binding"/>
    <property type="evidence" value="ECO:0007669"/>
    <property type="project" value="InterPro"/>
</dbReference>
<dbReference type="PANTHER" id="PTHR14096:SF57">
    <property type="entry name" value="APOLIPOPROTEIN L4"/>
    <property type="match status" value="1"/>
</dbReference>
<dbReference type="GO" id="GO:0005576">
    <property type="term" value="C:extracellular region"/>
    <property type="evidence" value="ECO:0007669"/>
    <property type="project" value="InterPro"/>
</dbReference>
<comment type="similarity">
    <text evidence="1">Belongs to the apolipoprotein L family.</text>
</comment>
<evidence type="ECO:0000313" key="3">
    <source>
        <dbReference type="EMBL" id="KAF6736756.1"/>
    </source>
</evidence>
<proteinExistence type="inferred from homology"/>
<reference evidence="3" key="1">
    <citation type="journal article" name="BMC Genomics">
        <title>Long-read sequencing and de novo genome assembly of marine medaka (Oryzias melastigma).</title>
        <authorList>
            <person name="Liang P."/>
            <person name="Saqib H.S.A."/>
            <person name="Ni X."/>
            <person name="Shen Y."/>
        </authorList>
    </citation>
    <scope>NUCLEOTIDE SEQUENCE</scope>
    <source>
        <strain evidence="3">Bigg-433</strain>
    </source>
</reference>
<dbReference type="GO" id="GO:0042157">
    <property type="term" value="P:lipoprotein metabolic process"/>
    <property type="evidence" value="ECO:0007669"/>
    <property type="project" value="InterPro"/>
</dbReference>
<name>A0A834FM42_ORYME</name>